<sequence>MLTALFIFLLTLTLVIWQPKGLGIGWSACGGAALALACGVIHLADIPVVWHIVWNATGTFVAIIIISLLLDKAGFFEWAALHVARWGGGRGRMLFVLLILLGAAVSALFANDGAALILTPIVISMLLALRFSPAATLAFVMAAGFIADTASLPLVVSNLVNIVSADFFNIGFAQYASVMVPVNLVSVAATLLVLLIHFRRDLPARYDLAQLRTPASAIRDRATFIAGGWVLALLLAGFFWLEGKGLPISVVAAVGALILLLVAGRGRVISTRAVIKGAPWQVVFFSLGMYLVVYGLRNAGLTNALTGVLNEFATHGVWGAALGTGVLTALLSSIMNNMPTVLVGALSIDATSAQGVVKEAMVYANIIGCDLGPKITPIGSLATLLWLHVLDSKNIHISWGAYFRTGALLTLPVLLVTLSALALRLGTGA</sequence>
<feature type="transmembrane region" description="Helical" evidence="6">
    <location>
        <begin position="172"/>
        <end position="196"/>
    </location>
</feature>
<dbReference type="GO" id="GO:0046685">
    <property type="term" value="P:response to arsenic-containing substance"/>
    <property type="evidence" value="ECO:0007669"/>
    <property type="project" value="UniProtKB-KW"/>
</dbReference>
<dbReference type="PANTHER" id="PTHR43302:SF5">
    <property type="entry name" value="TRANSPORTER ARSB-RELATED"/>
    <property type="match status" value="1"/>
</dbReference>
<feature type="transmembrane region" description="Helical" evidence="6">
    <location>
        <begin position="91"/>
        <end position="109"/>
    </location>
</feature>
<dbReference type="PRINTS" id="PR00758">
    <property type="entry name" value="ARSENICPUMP"/>
</dbReference>
<dbReference type="EMBL" id="JAVRAA010000021">
    <property type="protein sequence ID" value="MDT0340360.1"/>
    <property type="molecule type" value="Genomic_DNA"/>
</dbReference>
<dbReference type="GO" id="GO:0008490">
    <property type="term" value="F:arsenite secondary active transmembrane transporter activity"/>
    <property type="evidence" value="ECO:0007669"/>
    <property type="project" value="TreeGrafter"/>
</dbReference>
<name>A0AAE4K783_9BURK</name>
<feature type="transmembrane region" description="Helical" evidence="6">
    <location>
        <begin position="222"/>
        <end position="240"/>
    </location>
</feature>
<dbReference type="AlphaFoldDB" id="A0AAE4K783"/>
<evidence type="ECO:0000313" key="7">
    <source>
        <dbReference type="EMBL" id="MDT0340360.1"/>
    </source>
</evidence>
<comment type="caution">
    <text evidence="7">The sequence shown here is derived from an EMBL/GenBank/DDBJ whole genome shotgun (WGS) entry which is preliminary data.</text>
</comment>
<feature type="transmembrane region" description="Helical" evidence="6">
    <location>
        <begin position="316"/>
        <end position="334"/>
    </location>
</feature>
<keyword evidence="5 6" id="KW-0472">Membrane</keyword>
<dbReference type="InterPro" id="IPR000802">
    <property type="entry name" value="Arsenical_pump_ArsB"/>
</dbReference>
<proteinExistence type="inferred from homology"/>
<reference evidence="7" key="1">
    <citation type="submission" date="2023-02" db="EMBL/GenBank/DDBJ databases">
        <title>Description of Herbaspirillum huttiense subsp. nephrolepsisexaltata and Herbaspirillum huttiense subsp. lycopersicon.</title>
        <authorList>
            <person name="Poudel M."/>
            <person name="Sharma A."/>
            <person name="Goss E."/>
            <person name="Tapia J.H."/>
            <person name="Harmon C.M."/>
            <person name="Jones J.B."/>
        </authorList>
    </citation>
    <scope>NUCLEOTIDE SEQUENCE</scope>
    <source>
        <strain evidence="7">NC40101</strain>
    </source>
</reference>
<dbReference type="GO" id="GO:0042960">
    <property type="term" value="F:antimonite secondary active transmembrane transporter activity"/>
    <property type="evidence" value="ECO:0007669"/>
    <property type="project" value="TreeGrafter"/>
</dbReference>
<dbReference type="CDD" id="cd01118">
    <property type="entry name" value="ArsB_permease"/>
    <property type="match status" value="1"/>
</dbReference>
<protein>
    <recommendedName>
        <fullName evidence="6">Arsenical pump membrane protein</fullName>
    </recommendedName>
</protein>
<evidence type="ECO:0000256" key="3">
    <source>
        <dbReference type="ARBA" id="ARBA00022692"/>
    </source>
</evidence>
<organism evidence="7">
    <name type="scientific">Herbaspirillum huttiense subsp. nephrolepidis</name>
    <dbReference type="NCBI Taxonomy" id="3075126"/>
    <lineage>
        <taxon>Bacteria</taxon>
        <taxon>Pseudomonadati</taxon>
        <taxon>Pseudomonadota</taxon>
        <taxon>Betaproteobacteria</taxon>
        <taxon>Burkholderiales</taxon>
        <taxon>Oxalobacteraceae</taxon>
        <taxon>Herbaspirillum</taxon>
    </lineage>
</organism>
<keyword evidence="4 6" id="KW-1133">Transmembrane helix</keyword>
<evidence type="ECO:0000256" key="1">
    <source>
        <dbReference type="ARBA" id="ARBA00004651"/>
    </source>
</evidence>
<comment type="function">
    <text evidence="6">Involved in arsenical resistance. Thought to form the channel of an arsenite pump.</text>
</comment>
<feature type="transmembrane region" description="Helical" evidence="6">
    <location>
        <begin position="138"/>
        <end position="160"/>
    </location>
</feature>
<feature type="transmembrane region" description="Helical" evidence="6">
    <location>
        <begin position="278"/>
        <end position="296"/>
    </location>
</feature>
<evidence type="ECO:0000256" key="5">
    <source>
        <dbReference type="ARBA" id="ARBA00023136"/>
    </source>
</evidence>
<evidence type="ECO:0000256" key="4">
    <source>
        <dbReference type="ARBA" id="ARBA00022989"/>
    </source>
</evidence>
<keyword evidence="2" id="KW-1003">Cell membrane</keyword>
<comment type="caution">
    <text evidence="6">Lacks conserved residue(s) required for the propagation of feature annotation.</text>
</comment>
<dbReference type="NCBIfam" id="TIGR00935">
    <property type="entry name" value="2a45"/>
    <property type="match status" value="1"/>
</dbReference>
<feature type="transmembrane region" description="Helical" evidence="6">
    <location>
        <begin position="401"/>
        <end position="423"/>
    </location>
</feature>
<keyword evidence="6" id="KW-0059">Arsenical resistance</keyword>
<evidence type="ECO:0000256" key="6">
    <source>
        <dbReference type="RuleBase" id="RU004993"/>
    </source>
</evidence>
<dbReference type="PANTHER" id="PTHR43302">
    <property type="entry name" value="TRANSPORTER ARSB-RELATED"/>
    <property type="match status" value="1"/>
</dbReference>
<keyword evidence="3 6" id="KW-0812">Transmembrane</keyword>
<dbReference type="RefSeq" id="WP_310838870.1">
    <property type="nucleotide sequence ID" value="NZ_JAVLSM010000021.1"/>
</dbReference>
<comment type="similarity">
    <text evidence="6">Belongs to the ArsB family.</text>
</comment>
<dbReference type="NCBIfam" id="NF011980">
    <property type="entry name" value="PRK15445.1"/>
    <property type="match status" value="1"/>
</dbReference>
<accession>A0AAE4K783</accession>
<feature type="transmembrane region" description="Helical" evidence="6">
    <location>
        <begin position="115"/>
        <end position="131"/>
    </location>
</feature>
<evidence type="ECO:0000256" key="2">
    <source>
        <dbReference type="ARBA" id="ARBA00022475"/>
    </source>
</evidence>
<feature type="transmembrane region" description="Helical" evidence="6">
    <location>
        <begin position="246"/>
        <end position="266"/>
    </location>
</feature>
<dbReference type="Pfam" id="PF02040">
    <property type="entry name" value="ArsB"/>
    <property type="match status" value="1"/>
</dbReference>
<dbReference type="GO" id="GO:0005886">
    <property type="term" value="C:plasma membrane"/>
    <property type="evidence" value="ECO:0007669"/>
    <property type="project" value="UniProtKB-SubCell"/>
</dbReference>
<feature type="transmembrane region" description="Helical" evidence="6">
    <location>
        <begin position="51"/>
        <end position="70"/>
    </location>
</feature>
<gene>
    <name evidence="7" type="ORF">RJN63_26250</name>
</gene>
<comment type="subcellular location">
    <subcellularLocation>
        <location evidence="1 6">Cell membrane</location>
        <topology evidence="1 6">Multi-pass membrane protein</topology>
    </subcellularLocation>
</comment>
<keyword evidence="6" id="KW-0813">Transport</keyword>